<dbReference type="EC" id="2.7.11.1" evidence="1"/>
<evidence type="ECO:0000256" key="4">
    <source>
        <dbReference type="ARBA" id="ARBA00022741"/>
    </source>
</evidence>
<dbReference type="GO" id="GO:0004674">
    <property type="term" value="F:protein serine/threonine kinase activity"/>
    <property type="evidence" value="ECO:0007669"/>
    <property type="project" value="UniProtKB-KW"/>
</dbReference>
<evidence type="ECO:0000256" key="1">
    <source>
        <dbReference type="ARBA" id="ARBA00012513"/>
    </source>
</evidence>
<organism evidence="10 11">
    <name type="scientific">Mycolicibacterium komossense</name>
    <dbReference type="NCBI Taxonomy" id="1779"/>
    <lineage>
        <taxon>Bacteria</taxon>
        <taxon>Bacillati</taxon>
        <taxon>Actinomycetota</taxon>
        <taxon>Actinomycetes</taxon>
        <taxon>Mycobacteriales</taxon>
        <taxon>Mycobacteriaceae</taxon>
        <taxon>Mycolicibacterium</taxon>
    </lineage>
</organism>
<dbReference type="InterPro" id="IPR008271">
    <property type="entry name" value="Ser/Thr_kinase_AS"/>
</dbReference>
<dbReference type="InterPro" id="IPR000719">
    <property type="entry name" value="Prot_kinase_dom"/>
</dbReference>
<keyword evidence="11" id="KW-1185">Reference proteome</keyword>
<keyword evidence="2 10" id="KW-0723">Serine/threonine-protein kinase</keyword>
<dbReference type="PANTHER" id="PTHR43289">
    <property type="entry name" value="MITOGEN-ACTIVATED PROTEIN KINASE KINASE KINASE 20-RELATED"/>
    <property type="match status" value="1"/>
</dbReference>
<evidence type="ECO:0000256" key="6">
    <source>
        <dbReference type="ARBA" id="ARBA00022840"/>
    </source>
</evidence>
<dbReference type="Proteomes" id="UP001526201">
    <property type="component" value="Unassembled WGS sequence"/>
</dbReference>
<name>A0ABT3CHR1_9MYCO</name>
<evidence type="ECO:0000313" key="10">
    <source>
        <dbReference type="EMBL" id="MCV7229079.1"/>
    </source>
</evidence>
<evidence type="ECO:0000259" key="9">
    <source>
        <dbReference type="PROSITE" id="PS50011"/>
    </source>
</evidence>
<reference evidence="10 11" key="1">
    <citation type="journal article" date="2022" name="BMC Genomics">
        <title>Comparative genome analysis of mycobacteria focusing on tRNA and non-coding RNA.</title>
        <authorList>
            <person name="Behra P.R.K."/>
            <person name="Pettersson B.M.F."/>
            <person name="Ramesh M."/>
            <person name="Das S."/>
            <person name="Dasgupta S."/>
            <person name="Kirsebom L.A."/>
        </authorList>
    </citation>
    <scope>NUCLEOTIDE SEQUENCE [LARGE SCALE GENOMIC DNA]</scope>
    <source>
        <strain evidence="10 11">DSM 44078</strain>
    </source>
</reference>
<dbReference type="Gene3D" id="1.10.510.10">
    <property type="entry name" value="Transferase(Phosphotransferase) domain 1"/>
    <property type="match status" value="1"/>
</dbReference>
<keyword evidence="3" id="KW-0808">Transferase</keyword>
<dbReference type="CDD" id="cd14014">
    <property type="entry name" value="STKc_PknB_like"/>
    <property type="match status" value="1"/>
</dbReference>
<evidence type="ECO:0000256" key="8">
    <source>
        <dbReference type="SAM" id="Phobius"/>
    </source>
</evidence>
<keyword evidence="6" id="KW-0067">ATP-binding</keyword>
<evidence type="ECO:0000256" key="5">
    <source>
        <dbReference type="ARBA" id="ARBA00022777"/>
    </source>
</evidence>
<feature type="region of interest" description="Disordered" evidence="7">
    <location>
        <begin position="343"/>
        <end position="364"/>
    </location>
</feature>
<dbReference type="EMBL" id="JACKTY010000039">
    <property type="protein sequence ID" value="MCV7229079.1"/>
    <property type="molecule type" value="Genomic_DNA"/>
</dbReference>
<proteinExistence type="predicted"/>
<dbReference type="PROSITE" id="PS00108">
    <property type="entry name" value="PROTEIN_KINASE_ST"/>
    <property type="match status" value="1"/>
</dbReference>
<dbReference type="PROSITE" id="PS50011">
    <property type="entry name" value="PROTEIN_KINASE_DOM"/>
    <property type="match status" value="1"/>
</dbReference>
<comment type="caution">
    <text evidence="10">The sequence shown here is derived from an EMBL/GenBank/DDBJ whole genome shotgun (WGS) entry which is preliminary data.</text>
</comment>
<evidence type="ECO:0000256" key="2">
    <source>
        <dbReference type="ARBA" id="ARBA00022527"/>
    </source>
</evidence>
<keyword evidence="8" id="KW-0472">Membrane</keyword>
<dbReference type="SUPFAM" id="SSF56112">
    <property type="entry name" value="Protein kinase-like (PK-like)"/>
    <property type="match status" value="1"/>
</dbReference>
<accession>A0ABT3CHR1</accession>
<keyword evidence="5 10" id="KW-0418">Kinase</keyword>
<dbReference type="SMART" id="SM00220">
    <property type="entry name" value="S_TKc"/>
    <property type="match status" value="1"/>
</dbReference>
<dbReference type="RefSeq" id="WP_276031716.1">
    <property type="nucleotide sequence ID" value="NZ_JACKTY010000039.1"/>
</dbReference>
<dbReference type="PANTHER" id="PTHR43289:SF6">
    <property type="entry name" value="SERINE_THREONINE-PROTEIN KINASE NEKL-3"/>
    <property type="match status" value="1"/>
</dbReference>
<dbReference type="Pfam" id="PF00069">
    <property type="entry name" value="Pkinase"/>
    <property type="match status" value="1"/>
</dbReference>
<gene>
    <name evidence="10" type="ORF">H7J73_23980</name>
</gene>
<evidence type="ECO:0000256" key="7">
    <source>
        <dbReference type="SAM" id="MobiDB-lite"/>
    </source>
</evidence>
<keyword evidence="8" id="KW-1133">Transmembrane helix</keyword>
<dbReference type="InterPro" id="IPR011009">
    <property type="entry name" value="Kinase-like_dom_sf"/>
</dbReference>
<protein>
    <recommendedName>
        <fullName evidence="1">non-specific serine/threonine protein kinase</fullName>
        <ecNumber evidence="1">2.7.11.1</ecNumber>
    </recommendedName>
</protein>
<evidence type="ECO:0000313" key="11">
    <source>
        <dbReference type="Proteomes" id="UP001526201"/>
    </source>
</evidence>
<evidence type="ECO:0000256" key="3">
    <source>
        <dbReference type="ARBA" id="ARBA00022679"/>
    </source>
</evidence>
<keyword evidence="4" id="KW-0547">Nucleotide-binding</keyword>
<feature type="transmembrane region" description="Helical" evidence="8">
    <location>
        <begin position="315"/>
        <end position="337"/>
    </location>
</feature>
<keyword evidence="8" id="KW-0812">Transmembrane</keyword>
<dbReference type="Gene3D" id="3.30.200.20">
    <property type="entry name" value="Phosphorylase Kinase, domain 1"/>
    <property type="match status" value="1"/>
</dbReference>
<feature type="domain" description="Protein kinase" evidence="9">
    <location>
        <begin position="12"/>
        <end position="292"/>
    </location>
</feature>
<sequence>MPLTTGTVFAGFTVLGLLGSGGMGEVYLVRHPRLTRNDALKVLPRGLGDDTDYRRRFDREADAVAALWHPHIVGVHDRGECDGQLWISMDYVEGTDAGRLLREHFPTGMPRDEALTIVAAIADALDYAHGRGLLHRDVKPANILLTDPANGTRRVLLADFGIARRLDDVSGLTATNMTVGTVSYAAPEQLVDGTVDHRADQYALAATAFHLLTGNAPYAHSNPAVVISRRLSGPVPRLSDARPDLSALDAAMGRAMAEHPGDRFENCQEFVTALRNDSARQRHVTAAVAPTMQAPVRTAPPQAYETEPRSGVRPLVWALAGLGALLAVAAVLVGVLLSRNGPKAEPPLRVPSSASQTSSPLPAPPVTVTVPSAVTALPPITSAPPMVLDDADIHGFVTFNGAARCADADLAEFILRTPESALVICQSSSGGAYYRGYRISDGATLELNTVQPSSDGFVAINSSDGTRYEVSRSGLQIVQNGEVVADESAVESAS</sequence>